<protein>
    <submittedName>
        <fullName evidence="2">Uncharacterized protein</fullName>
    </submittedName>
</protein>
<comment type="caution">
    <text evidence="2">The sequence shown here is derived from an EMBL/GenBank/DDBJ whole genome shotgun (WGS) entry which is preliminary data.</text>
</comment>
<dbReference type="RefSeq" id="WP_224122847.1">
    <property type="nucleotide sequence ID" value="NZ_JAIQZJ010000004.1"/>
</dbReference>
<gene>
    <name evidence="2" type="ORF">K8U61_09915</name>
</gene>
<keyword evidence="3" id="KW-1185">Reference proteome</keyword>
<feature type="region of interest" description="Disordered" evidence="1">
    <location>
        <begin position="1"/>
        <end position="36"/>
    </location>
</feature>
<evidence type="ECO:0000313" key="3">
    <source>
        <dbReference type="Proteomes" id="UP000780875"/>
    </source>
</evidence>
<accession>A0ABS7UBW0</accession>
<feature type="compositionally biased region" description="Basic and acidic residues" evidence="1">
    <location>
        <begin position="1"/>
        <end position="20"/>
    </location>
</feature>
<dbReference type="EMBL" id="JAIQZJ010000004">
    <property type="protein sequence ID" value="MBZ5738475.1"/>
    <property type="molecule type" value="Genomic_DNA"/>
</dbReference>
<name>A0ABS7UBW0_9ACTN</name>
<dbReference type="Proteomes" id="UP000780875">
    <property type="component" value="Unassembled WGS sequence"/>
</dbReference>
<reference evidence="2 3" key="1">
    <citation type="submission" date="2021-09" db="EMBL/GenBank/DDBJ databases">
        <title>Whole genome sequence of Nocardioides sp. GBK3QG-3.</title>
        <authorList>
            <person name="Tuo L."/>
        </authorList>
    </citation>
    <scope>NUCLEOTIDE SEQUENCE [LARGE SCALE GENOMIC DNA]</scope>
    <source>
        <strain evidence="2 3">GBK3QG-3</strain>
    </source>
</reference>
<organism evidence="2 3">
    <name type="scientific">Nocardioides mangrovi</name>
    <dbReference type="NCBI Taxonomy" id="2874580"/>
    <lineage>
        <taxon>Bacteria</taxon>
        <taxon>Bacillati</taxon>
        <taxon>Actinomycetota</taxon>
        <taxon>Actinomycetes</taxon>
        <taxon>Propionibacteriales</taxon>
        <taxon>Nocardioidaceae</taxon>
        <taxon>Nocardioides</taxon>
    </lineage>
</organism>
<evidence type="ECO:0000313" key="2">
    <source>
        <dbReference type="EMBL" id="MBZ5738475.1"/>
    </source>
</evidence>
<sequence length="346" mass="38169">MDLSGVRRDVVLPVRVDPEGKTGPTPHESRGPRWRRSSRGLFVPAEVDATTLSQRVVEAAAALPDDWGGITGWAALGWMGGRWFDGTPWGGGETRPVVRAVGGNHWARAQPGLPISEERLKPGDLLVVDGVRVTHAVRSVLFDVRYATSLLSAVTTIDMACFNDLVSLAELDEFAAGLRGWTGIPLFRRARRLARENSWSPQEVEMRLEWERATGRRRPLCNQPVFDLDGGLLGTPDLLDPEAGVYGQYDGALHLAGAQRARDLDRQHDFESHGLVGVTKVAADRQDPVRYLERLSSAYGRAADIPASRRRWTIEPPGWWRDTTTVAARRALDDGLRGRLLGHRAA</sequence>
<evidence type="ECO:0000256" key="1">
    <source>
        <dbReference type="SAM" id="MobiDB-lite"/>
    </source>
</evidence>
<proteinExistence type="predicted"/>